<feature type="region of interest" description="Disordered" evidence="1">
    <location>
        <begin position="226"/>
        <end position="259"/>
    </location>
</feature>
<evidence type="ECO:0000313" key="2">
    <source>
        <dbReference type="EMBL" id="TPX62112.1"/>
    </source>
</evidence>
<dbReference type="PANTHER" id="PTHR14659:SF1">
    <property type="entry name" value="ALPHA- AND GAMMA-ADAPTIN-BINDING PROTEIN P34"/>
    <property type="match status" value="1"/>
</dbReference>
<reference evidence="2 3" key="1">
    <citation type="journal article" date="2019" name="Sci. Rep.">
        <title>Comparative genomics of chytrid fungi reveal insights into the obligate biotrophic and pathogenic lifestyle of Synchytrium endobioticum.</title>
        <authorList>
            <person name="van de Vossenberg B.T.L.H."/>
            <person name="Warris S."/>
            <person name="Nguyen H.D.T."/>
            <person name="van Gent-Pelzer M.P.E."/>
            <person name="Joly D.L."/>
            <person name="van de Geest H.C."/>
            <person name="Bonants P.J.M."/>
            <person name="Smith D.S."/>
            <person name="Levesque C.A."/>
            <person name="van der Lee T.A.J."/>
        </authorList>
    </citation>
    <scope>NUCLEOTIDE SEQUENCE [LARGE SCALE GENOMIC DNA]</scope>
    <source>
        <strain evidence="2 3">CBS 809.83</strain>
    </source>
</reference>
<keyword evidence="3" id="KW-1185">Reference proteome</keyword>
<sequence length="332" mass="35939">MLANLIGLEGDEEDVGTAAQLKNKCLILGLPGVGKCALIRKLIGPSISSASRGQTTNGTASDTGDLAANVIPLTITTKYYRANVALWVDSIGELPPNATEMEQWCEIGAAVVDAFVFVYDREKPETFLPLRDTWAKFVEQVSPSIALCIANTLGPTSSPSAHSLAEHEQWCIEHDIEHIDMKVQPENGAADGDAKNDDVEGFQERLGIDRVIEALETNMWEGMVLAGGGPKSSGHGAEERLQNTTSENAEDDVNHASGAVPPRRLLIPQFDDEEDEEGDIDEDPFERSIRALQGLRDHGSNLPDEERRALAARIALSLGLDTDSETENETQP</sequence>
<evidence type="ECO:0000313" key="3">
    <source>
        <dbReference type="Proteomes" id="UP000318582"/>
    </source>
</evidence>
<dbReference type="Pfam" id="PF10199">
    <property type="entry name" value="Adaptin_binding"/>
    <property type="match status" value="1"/>
</dbReference>
<dbReference type="InterPro" id="IPR027417">
    <property type="entry name" value="P-loop_NTPase"/>
</dbReference>
<dbReference type="Proteomes" id="UP000318582">
    <property type="component" value="Unassembled WGS sequence"/>
</dbReference>
<comment type="caution">
    <text evidence="2">The sequence shown here is derived from an EMBL/GenBank/DDBJ whole genome shotgun (WGS) entry which is preliminary data.</text>
</comment>
<gene>
    <name evidence="2" type="ORF">PhCBS80983_g00641</name>
</gene>
<dbReference type="InterPro" id="IPR019341">
    <property type="entry name" value="Alpha/Gamma-adaptin-bd_p34"/>
</dbReference>
<accession>A0A507EEB2</accession>
<name>A0A507EEB2_9FUNG</name>
<proteinExistence type="predicted"/>
<evidence type="ECO:0000256" key="1">
    <source>
        <dbReference type="SAM" id="MobiDB-lite"/>
    </source>
</evidence>
<dbReference type="AlphaFoldDB" id="A0A507EEB2"/>
<dbReference type="Gene3D" id="3.40.50.11960">
    <property type="match status" value="1"/>
</dbReference>
<protein>
    <submittedName>
        <fullName evidence="2">Uncharacterized protein</fullName>
    </submittedName>
</protein>
<organism evidence="2 3">
    <name type="scientific">Powellomyces hirtus</name>
    <dbReference type="NCBI Taxonomy" id="109895"/>
    <lineage>
        <taxon>Eukaryota</taxon>
        <taxon>Fungi</taxon>
        <taxon>Fungi incertae sedis</taxon>
        <taxon>Chytridiomycota</taxon>
        <taxon>Chytridiomycota incertae sedis</taxon>
        <taxon>Chytridiomycetes</taxon>
        <taxon>Spizellomycetales</taxon>
        <taxon>Powellomycetaceae</taxon>
        <taxon>Powellomyces</taxon>
    </lineage>
</organism>
<dbReference type="SUPFAM" id="SSF52540">
    <property type="entry name" value="P-loop containing nucleoside triphosphate hydrolases"/>
    <property type="match status" value="1"/>
</dbReference>
<dbReference type="PANTHER" id="PTHR14659">
    <property type="entry name" value="ALPHA- AND GAMMA-ADAPTIN-BINDING PROTEIN P34"/>
    <property type="match status" value="1"/>
</dbReference>
<dbReference type="EMBL" id="QEAQ01000004">
    <property type="protein sequence ID" value="TPX62112.1"/>
    <property type="molecule type" value="Genomic_DNA"/>
</dbReference>
<dbReference type="STRING" id="109895.A0A507EEB2"/>